<dbReference type="Proteomes" id="UP000050164">
    <property type="component" value="Unassembled WGS sequence"/>
</dbReference>
<organism evidence="4 5">
    <name type="scientific">Mycobacterium tuberculosis</name>
    <dbReference type="NCBI Taxonomy" id="1773"/>
    <lineage>
        <taxon>Bacteria</taxon>
        <taxon>Bacillati</taxon>
        <taxon>Actinomycetota</taxon>
        <taxon>Actinomycetes</taxon>
        <taxon>Mycobacteriales</taxon>
        <taxon>Mycobacteriaceae</taxon>
        <taxon>Mycobacterium</taxon>
        <taxon>Mycobacterium tuberculosis complex</taxon>
    </lineage>
</organism>
<evidence type="ECO:0000313" key="5">
    <source>
        <dbReference type="Proteomes" id="UP000038802"/>
    </source>
</evidence>
<dbReference type="EMBL" id="CQQC01000156">
    <property type="protein sequence ID" value="CNU46529.1"/>
    <property type="molecule type" value="Genomic_DNA"/>
</dbReference>
<reference evidence="5 6" key="2">
    <citation type="submission" date="2015-03" db="EMBL/GenBank/DDBJ databases">
        <authorList>
            <consortium name="Pathogen Informatics"/>
        </authorList>
    </citation>
    <scope>NUCLEOTIDE SEQUENCE [LARGE SCALE GENOMIC DNA]</scope>
    <source>
        <strain evidence="1 8">Bir 185</strain>
        <strain evidence="2 6">D00501624</strain>
        <strain evidence="3 7">G09801536</strain>
        <strain evidence="5">K00500041</strain>
    </source>
</reference>
<name>A0A0T9CX22_MYCTX</name>
<reference evidence="4" key="1">
    <citation type="submission" date="2015-03" db="EMBL/GenBank/DDBJ databases">
        <authorList>
            <person name="Murphy D."/>
        </authorList>
    </citation>
    <scope>NUCLEOTIDE SEQUENCE [LARGE SCALE GENOMIC DNA]</scope>
    <source>
        <strain evidence="4">K00500041</strain>
    </source>
</reference>
<dbReference type="STRING" id="1806.RN08_3598"/>
<evidence type="ECO:0000313" key="1">
    <source>
        <dbReference type="EMBL" id="CKR47409.1"/>
    </source>
</evidence>
<evidence type="ECO:0000313" key="2">
    <source>
        <dbReference type="EMBL" id="CNU46529.1"/>
    </source>
</evidence>
<dbReference type="Proteomes" id="UP000039217">
    <property type="component" value="Unassembled WGS sequence"/>
</dbReference>
<evidence type="ECO:0000313" key="7">
    <source>
        <dbReference type="Proteomes" id="UP000045842"/>
    </source>
</evidence>
<dbReference type="EMBL" id="CSAE01000299">
    <property type="protein sequence ID" value="COW05689.1"/>
    <property type="molecule type" value="Genomic_DNA"/>
</dbReference>
<evidence type="ECO:0000313" key="4">
    <source>
        <dbReference type="EMBL" id="COW05689.1"/>
    </source>
</evidence>
<dbReference type="Proteomes" id="UP000038802">
    <property type="component" value="Unassembled WGS sequence"/>
</dbReference>
<dbReference type="EMBL" id="CNFT01000278">
    <property type="protein sequence ID" value="CKR47409.1"/>
    <property type="molecule type" value="Genomic_DNA"/>
</dbReference>
<dbReference type="Proteomes" id="UP000045842">
    <property type="component" value="Unassembled WGS sequence"/>
</dbReference>
<evidence type="ECO:0000313" key="8">
    <source>
        <dbReference type="Proteomes" id="UP000050164"/>
    </source>
</evidence>
<accession>A0A0T9CX22</accession>
<gene>
    <name evidence="2" type="ORF">ERS007661_00713</name>
    <name evidence="3" type="ORF">ERS007679_00373</name>
    <name evidence="4" type="ORF">ERS007703_02640</name>
    <name evidence="1" type="ORF">ERS027659_01503</name>
</gene>
<protein>
    <submittedName>
        <fullName evidence="4">Uncharacterized protein</fullName>
    </submittedName>
</protein>
<dbReference type="AlphaFoldDB" id="A0A0T9CX22"/>
<proteinExistence type="predicted"/>
<evidence type="ECO:0000313" key="6">
    <source>
        <dbReference type="Proteomes" id="UP000039217"/>
    </source>
</evidence>
<evidence type="ECO:0000313" key="3">
    <source>
        <dbReference type="EMBL" id="COU78556.1"/>
    </source>
</evidence>
<sequence length="49" mass="5493">MTFALATIGYPDMAVLQPMPTINLPTDQFTAFGQKWLLGSKFSKKDDRT</sequence>
<dbReference type="EMBL" id="CSAD01000025">
    <property type="protein sequence ID" value="COU78556.1"/>
    <property type="molecule type" value="Genomic_DNA"/>
</dbReference>